<keyword evidence="2" id="KW-1185">Reference proteome</keyword>
<sequence>MSTVNKFVKAWYSHRSANAHELKDVQATEVGRAERDVAQRGESIQGSSSLVADAWPLHDAGH</sequence>
<dbReference type="Proteomes" id="UP000324222">
    <property type="component" value="Unassembled WGS sequence"/>
</dbReference>
<evidence type="ECO:0000313" key="1">
    <source>
        <dbReference type="EMBL" id="MPC90207.1"/>
    </source>
</evidence>
<comment type="caution">
    <text evidence="1">The sequence shown here is derived from an EMBL/GenBank/DDBJ whole genome shotgun (WGS) entry which is preliminary data.</text>
</comment>
<proteinExistence type="predicted"/>
<organism evidence="1 2">
    <name type="scientific">Portunus trituberculatus</name>
    <name type="common">Swimming crab</name>
    <name type="synonym">Neptunus trituberculatus</name>
    <dbReference type="NCBI Taxonomy" id="210409"/>
    <lineage>
        <taxon>Eukaryota</taxon>
        <taxon>Metazoa</taxon>
        <taxon>Ecdysozoa</taxon>
        <taxon>Arthropoda</taxon>
        <taxon>Crustacea</taxon>
        <taxon>Multicrustacea</taxon>
        <taxon>Malacostraca</taxon>
        <taxon>Eumalacostraca</taxon>
        <taxon>Eucarida</taxon>
        <taxon>Decapoda</taxon>
        <taxon>Pleocyemata</taxon>
        <taxon>Brachyura</taxon>
        <taxon>Eubrachyura</taxon>
        <taxon>Portunoidea</taxon>
        <taxon>Portunidae</taxon>
        <taxon>Portuninae</taxon>
        <taxon>Portunus</taxon>
    </lineage>
</organism>
<reference evidence="1 2" key="1">
    <citation type="submission" date="2019-05" db="EMBL/GenBank/DDBJ databases">
        <title>Another draft genome of Portunus trituberculatus and its Hox gene families provides insights of decapod evolution.</title>
        <authorList>
            <person name="Jeong J.-H."/>
            <person name="Song I."/>
            <person name="Kim S."/>
            <person name="Choi T."/>
            <person name="Kim D."/>
            <person name="Ryu S."/>
            <person name="Kim W."/>
        </authorList>
    </citation>
    <scope>NUCLEOTIDE SEQUENCE [LARGE SCALE GENOMIC DNA]</scope>
    <source>
        <tissue evidence="1">Muscle</tissue>
    </source>
</reference>
<accession>A0A5B7J9R9</accession>
<gene>
    <name evidence="1" type="ORF">E2C01_085181</name>
</gene>
<dbReference type="EMBL" id="VSRR010083610">
    <property type="protein sequence ID" value="MPC90207.1"/>
    <property type="molecule type" value="Genomic_DNA"/>
</dbReference>
<dbReference type="AlphaFoldDB" id="A0A5B7J9R9"/>
<name>A0A5B7J9R9_PORTR</name>
<evidence type="ECO:0000313" key="2">
    <source>
        <dbReference type="Proteomes" id="UP000324222"/>
    </source>
</evidence>
<protein>
    <submittedName>
        <fullName evidence="1">Uncharacterized protein</fullName>
    </submittedName>
</protein>